<gene>
    <name evidence="1" type="ORF">SAMN04489720_1540</name>
</gene>
<dbReference type="STRING" id="399736.SAMN04489720_1540"/>
<name>A0A1G8D6V9_9MICO</name>
<protein>
    <submittedName>
        <fullName evidence="1">Uncharacterized protein</fullName>
    </submittedName>
</protein>
<organism evidence="1 2">
    <name type="scientific">Agrococcus jejuensis</name>
    <dbReference type="NCBI Taxonomy" id="399736"/>
    <lineage>
        <taxon>Bacteria</taxon>
        <taxon>Bacillati</taxon>
        <taxon>Actinomycetota</taxon>
        <taxon>Actinomycetes</taxon>
        <taxon>Micrococcales</taxon>
        <taxon>Microbacteriaceae</taxon>
        <taxon>Agrococcus</taxon>
    </lineage>
</organism>
<dbReference type="Proteomes" id="UP000198822">
    <property type="component" value="Chromosome I"/>
</dbReference>
<dbReference type="OrthoDB" id="5120208at2"/>
<proteinExistence type="predicted"/>
<evidence type="ECO:0000313" key="2">
    <source>
        <dbReference type="Proteomes" id="UP000198822"/>
    </source>
</evidence>
<accession>A0A1G8D6V9</accession>
<dbReference type="EMBL" id="LT629695">
    <property type="protein sequence ID" value="SDH53528.1"/>
    <property type="molecule type" value="Genomic_DNA"/>
</dbReference>
<sequence>MHVTHLDGSSDPAGIEDLPALLAELDDANDEELEVAAGDPYGWSASAYASGTVVLDHAAQPHEPQHVLYGVSRDEMLTILTEVMSGDVETALARPWTLE</sequence>
<dbReference type="AlphaFoldDB" id="A0A1G8D6V9"/>
<evidence type="ECO:0000313" key="1">
    <source>
        <dbReference type="EMBL" id="SDH53528.1"/>
    </source>
</evidence>
<keyword evidence="2" id="KW-1185">Reference proteome</keyword>
<dbReference type="RefSeq" id="WP_092503890.1">
    <property type="nucleotide sequence ID" value="NZ_LT629695.1"/>
</dbReference>
<reference evidence="2" key="1">
    <citation type="submission" date="2016-10" db="EMBL/GenBank/DDBJ databases">
        <authorList>
            <person name="Varghese N."/>
            <person name="Submissions S."/>
        </authorList>
    </citation>
    <scope>NUCLEOTIDE SEQUENCE [LARGE SCALE GENOMIC DNA]</scope>
    <source>
        <strain evidence="2">DSM 22002</strain>
    </source>
</reference>